<dbReference type="GO" id="GO:0032259">
    <property type="term" value="P:methylation"/>
    <property type="evidence" value="ECO:0007669"/>
    <property type="project" value="UniProtKB-KW"/>
</dbReference>
<keyword evidence="3" id="KW-1185">Reference proteome</keyword>
<dbReference type="Proteomes" id="UP001597063">
    <property type="component" value="Unassembled WGS sequence"/>
</dbReference>
<proteinExistence type="predicted"/>
<accession>A0ABW2Y2E5</accession>
<dbReference type="EMBL" id="JBHTGP010000038">
    <property type="protein sequence ID" value="MFD0692215.1"/>
    <property type="molecule type" value="Genomic_DNA"/>
</dbReference>
<sequence length="244" mass="26656">MNGLGYAIGRQTLGVLAHREPMTFTLLGREWEKHAGVFGGQDIMEPTGYLTSWLPLGEARTFLEMGCGTGVTAVMAALNGCPSVTAVDVNPAAARNAEANARRHGVADRVRTLRSDLFEALGPDERFDLIYWNSPFIEAPPGRNDSYEEFALFDPGYSMHRAFLRDAPGHLTGTGRLFLGFSAAAGNRELLDELGREAGFQTGVHRQVAFDVPHEQVGAAPEFAAHADEKGMLHLDITLLEFRR</sequence>
<gene>
    <name evidence="2" type="ORF">ACFQZM_47550</name>
</gene>
<protein>
    <submittedName>
        <fullName evidence="2">Methyltransferase</fullName>
    </submittedName>
</protein>
<dbReference type="CDD" id="cd02440">
    <property type="entry name" value="AdoMet_MTases"/>
    <property type="match status" value="1"/>
</dbReference>
<dbReference type="Pfam" id="PF05175">
    <property type="entry name" value="MTS"/>
    <property type="match status" value="1"/>
</dbReference>
<reference evidence="3" key="1">
    <citation type="journal article" date="2019" name="Int. J. Syst. Evol. Microbiol.">
        <title>The Global Catalogue of Microorganisms (GCM) 10K type strain sequencing project: providing services to taxonomists for standard genome sequencing and annotation.</title>
        <authorList>
            <consortium name="The Broad Institute Genomics Platform"/>
            <consortium name="The Broad Institute Genome Sequencing Center for Infectious Disease"/>
            <person name="Wu L."/>
            <person name="Ma J."/>
        </authorList>
    </citation>
    <scope>NUCLEOTIDE SEQUENCE [LARGE SCALE GENOMIC DNA]</scope>
    <source>
        <strain evidence="3">JCM 9371</strain>
    </source>
</reference>
<dbReference type="InterPro" id="IPR007848">
    <property type="entry name" value="Small_mtfrase_dom"/>
</dbReference>
<evidence type="ECO:0000313" key="3">
    <source>
        <dbReference type="Proteomes" id="UP001597063"/>
    </source>
</evidence>
<comment type="caution">
    <text evidence="2">The sequence shown here is derived from an EMBL/GenBank/DDBJ whole genome shotgun (WGS) entry which is preliminary data.</text>
</comment>
<dbReference type="PANTHER" id="PTHR18895">
    <property type="entry name" value="HEMK METHYLTRANSFERASE"/>
    <property type="match status" value="1"/>
</dbReference>
<organism evidence="2 3">
    <name type="scientific">Actinomadura fibrosa</name>
    <dbReference type="NCBI Taxonomy" id="111802"/>
    <lineage>
        <taxon>Bacteria</taxon>
        <taxon>Bacillati</taxon>
        <taxon>Actinomycetota</taxon>
        <taxon>Actinomycetes</taxon>
        <taxon>Streptosporangiales</taxon>
        <taxon>Thermomonosporaceae</taxon>
        <taxon>Actinomadura</taxon>
    </lineage>
</organism>
<keyword evidence="2" id="KW-0489">Methyltransferase</keyword>
<evidence type="ECO:0000313" key="2">
    <source>
        <dbReference type="EMBL" id="MFD0692215.1"/>
    </source>
</evidence>
<feature type="domain" description="Methyltransferase small" evidence="1">
    <location>
        <begin position="33"/>
        <end position="193"/>
    </location>
</feature>
<dbReference type="RefSeq" id="WP_131763342.1">
    <property type="nucleotide sequence ID" value="NZ_CAACUY010000322.1"/>
</dbReference>
<dbReference type="InterPro" id="IPR029063">
    <property type="entry name" value="SAM-dependent_MTases_sf"/>
</dbReference>
<dbReference type="SUPFAM" id="SSF53335">
    <property type="entry name" value="S-adenosyl-L-methionine-dependent methyltransferases"/>
    <property type="match status" value="1"/>
</dbReference>
<dbReference type="Gene3D" id="3.40.50.150">
    <property type="entry name" value="Vaccinia Virus protein VP39"/>
    <property type="match status" value="1"/>
</dbReference>
<dbReference type="InterPro" id="IPR050320">
    <property type="entry name" value="N5-glutamine_MTase"/>
</dbReference>
<dbReference type="PANTHER" id="PTHR18895:SF74">
    <property type="entry name" value="MTRF1L RELEASE FACTOR GLUTAMINE METHYLTRANSFERASE"/>
    <property type="match status" value="1"/>
</dbReference>
<keyword evidence="2" id="KW-0808">Transferase</keyword>
<dbReference type="GO" id="GO:0008168">
    <property type="term" value="F:methyltransferase activity"/>
    <property type="evidence" value="ECO:0007669"/>
    <property type="project" value="UniProtKB-KW"/>
</dbReference>
<evidence type="ECO:0000259" key="1">
    <source>
        <dbReference type="Pfam" id="PF05175"/>
    </source>
</evidence>
<name>A0ABW2Y2E5_9ACTN</name>